<sequence>MAEMRYPYTLGAQLMQFPWKKFYKQNWVIRSWVNGIVLALPIMAVITKSIPEPAPKKSDH</sequence>
<keyword evidence="1" id="KW-0812">Transmembrane</keyword>
<dbReference type="AlphaFoldDB" id="A0A0U2TJZ3"/>
<keyword evidence="1" id="KW-0472">Membrane</keyword>
<reference evidence="2" key="1">
    <citation type="journal article" date="2015" name="Sci. Rep.">
        <title>Spliced leader RNA trans-splicing discovered in copepods.</title>
        <authorList>
            <person name="Yang F."/>
            <person name="Xu D."/>
            <person name="Zhuang Y."/>
            <person name="Yi X."/>
            <person name="Huang Y."/>
            <person name="Chen H."/>
            <person name="Lin S."/>
            <person name="Campbell D.A."/>
            <person name="Sturm N.R."/>
            <person name="Liu G."/>
            <person name="Zhang H."/>
        </authorList>
    </citation>
    <scope>NUCLEOTIDE SEQUENCE</scope>
</reference>
<name>A0A0U2TJZ3_ACAPC</name>
<feature type="transmembrane region" description="Helical" evidence="1">
    <location>
        <begin position="27"/>
        <end position="47"/>
    </location>
</feature>
<accession>A0A0U2TJZ3</accession>
<dbReference type="EMBL" id="KT754670">
    <property type="protein sequence ID" value="ALS04504.1"/>
    <property type="molecule type" value="mRNA"/>
</dbReference>
<dbReference type="EMBL" id="KT754671">
    <property type="protein sequence ID" value="ALS04505.1"/>
    <property type="molecule type" value="mRNA"/>
</dbReference>
<evidence type="ECO:0000256" key="1">
    <source>
        <dbReference type="SAM" id="Phobius"/>
    </source>
</evidence>
<proteinExistence type="evidence at transcript level"/>
<keyword evidence="1" id="KW-1133">Transmembrane helix</keyword>
<evidence type="ECO:0000313" key="2">
    <source>
        <dbReference type="EMBL" id="ALS04505.1"/>
    </source>
</evidence>
<organism evidence="2">
    <name type="scientific">Acartia pacifica</name>
    <name type="common">Copepod</name>
    <dbReference type="NCBI Taxonomy" id="335913"/>
    <lineage>
        <taxon>Eukaryota</taxon>
        <taxon>Metazoa</taxon>
        <taxon>Ecdysozoa</taxon>
        <taxon>Arthropoda</taxon>
        <taxon>Crustacea</taxon>
        <taxon>Multicrustacea</taxon>
        <taxon>Hexanauplia</taxon>
        <taxon>Copepoda</taxon>
        <taxon>Calanoida</taxon>
        <taxon>Acartiidae</taxon>
        <taxon>Acartia</taxon>
    </lineage>
</organism>
<protein>
    <submittedName>
        <fullName evidence="2">Uncharacterized protein</fullName>
    </submittedName>
</protein>